<accession>A0A4Z2F8L7</accession>
<name>A0A4Z2F8L7_9TELE</name>
<keyword evidence="2" id="KW-1185">Reference proteome</keyword>
<gene>
    <name evidence="1" type="ORF">EYF80_052343</name>
</gene>
<comment type="caution">
    <text evidence="1">The sequence shown here is derived from an EMBL/GenBank/DDBJ whole genome shotgun (WGS) entry which is preliminary data.</text>
</comment>
<dbReference type="EMBL" id="SRLO01001480">
    <property type="protein sequence ID" value="TNN37497.1"/>
    <property type="molecule type" value="Genomic_DNA"/>
</dbReference>
<reference evidence="1 2" key="1">
    <citation type="submission" date="2019-03" db="EMBL/GenBank/DDBJ databases">
        <title>First draft genome of Liparis tanakae, snailfish: a comprehensive survey of snailfish specific genes.</title>
        <authorList>
            <person name="Kim W."/>
            <person name="Song I."/>
            <person name="Jeong J.-H."/>
            <person name="Kim D."/>
            <person name="Kim S."/>
            <person name="Ryu S."/>
            <person name="Song J.Y."/>
            <person name="Lee S.K."/>
        </authorList>
    </citation>
    <scope>NUCLEOTIDE SEQUENCE [LARGE SCALE GENOMIC DNA]</scope>
    <source>
        <tissue evidence="1">Muscle</tissue>
    </source>
</reference>
<evidence type="ECO:0000313" key="1">
    <source>
        <dbReference type="EMBL" id="TNN37497.1"/>
    </source>
</evidence>
<protein>
    <submittedName>
        <fullName evidence="1">Uncharacterized protein</fullName>
    </submittedName>
</protein>
<sequence>MITVGFLGNGYVEMNEEDEIATGGPLLIPDVQKKTHWMCQSLWQLATAPQPRYRFSLDPTLFLNFNS</sequence>
<dbReference type="AlphaFoldDB" id="A0A4Z2F8L7"/>
<dbReference type="Proteomes" id="UP000314294">
    <property type="component" value="Unassembled WGS sequence"/>
</dbReference>
<evidence type="ECO:0000313" key="2">
    <source>
        <dbReference type="Proteomes" id="UP000314294"/>
    </source>
</evidence>
<organism evidence="1 2">
    <name type="scientific">Liparis tanakae</name>
    <name type="common">Tanaka's snailfish</name>
    <dbReference type="NCBI Taxonomy" id="230148"/>
    <lineage>
        <taxon>Eukaryota</taxon>
        <taxon>Metazoa</taxon>
        <taxon>Chordata</taxon>
        <taxon>Craniata</taxon>
        <taxon>Vertebrata</taxon>
        <taxon>Euteleostomi</taxon>
        <taxon>Actinopterygii</taxon>
        <taxon>Neopterygii</taxon>
        <taxon>Teleostei</taxon>
        <taxon>Neoteleostei</taxon>
        <taxon>Acanthomorphata</taxon>
        <taxon>Eupercaria</taxon>
        <taxon>Perciformes</taxon>
        <taxon>Cottioidei</taxon>
        <taxon>Cottales</taxon>
        <taxon>Liparidae</taxon>
        <taxon>Liparis</taxon>
    </lineage>
</organism>
<proteinExistence type="predicted"/>